<sequence length="160" mass="17527">MIFAAWALLLGLLAMFFSNLLEQQYNPNRDLVNTSTETGPKEIVLLRNRAGHYVAPGFINGTPVIFLLDTGATNVAVPASLAERLALKRGAQSISLTANGRVKTWLTRLDQVQLGSIIRQDVRATIMPGMGGDEVLLGMSFLKHLELVQKGKTLILRQVE</sequence>
<dbReference type="Proteomes" id="UP000254771">
    <property type="component" value="Unassembled WGS sequence"/>
</dbReference>
<evidence type="ECO:0000313" key="1">
    <source>
        <dbReference type="EMBL" id="RDH86850.1"/>
    </source>
</evidence>
<proteinExistence type="predicted"/>
<dbReference type="Pfam" id="PF13975">
    <property type="entry name" value="gag-asp_proteas"/>
    <property type="match status" value="1"/>
</dbReference>
<dbReference type="GO" id="GO:0006508">
    <property type="term" value="P:proteolysis"/>
    <property type="evidence" value="ECO:0007669"/>
    <property type="project" value="UniProtKB-KW"/>
</dbReference>
<gene>
    <name evidence="1" type="ORF">DIZ78_06690</name>
</gene>
<dbReference type="AlphaFoldDB" id="A0A370DPK3"/>
<keyword evidence="1" id="KW-0378">Hydrolase</keyword>
<accession>A0A370DPK3</accession>
<name>A0A370DPK3_9GAMM</name>
<dbReference type="GO" id="GO:0004190">
    <property type="term" value="F:aspartic-type endopeptidase activity"/>
    <property type="evidence" value="ECO:0007669"/>
    <property type="project" value="InterPro"/>
</dbReference>
<organism evidence="1 2">
    <name type="scientific">endosymbiont of Escarpia spicata</name>
    <dbReference type="NCBI Taxonomy" id="2200908"/>
    <lineage>
        <taxon>Bacteria</taxon>
        <taxon>Pseudomonadati</taxon>
        <taxon>Pseudomonadota</taxon>
        <taxon>Gammaproteobacteria</taxon>
        <taxon>sulfur-oxidizing symbionts</taxon>
    </lineage>
</organism>
<evidence type="ECO:0000313" key="2">
    <source>
        <dbReference type="Proteomes" id="UP000254771"/>
    </source>
</evidence>
<protein>
    <submittedName>
        <fullName evidence="1">TIGR02281 family clan AA aspartic protease</fullName>
    </submittedName>
</protein>
<keyword evidence="1" id="KW-0645">Protease</keyword>
<dbReference type="PROSITE" id="PS00141">
    <property type="entry name" value="ASP_PROTEASE"/>
    <property type="match status" value="1"/>
</dbReference>
<comment type="caution">
    <text evidence="1">The sequence shown here is derived from an EMBL/GenBank/DDBJ whole genome shotgun (WGS) entry which is preliminary data.</text>
</comment>
<dbReference type="Gene3D" id="2.40.70.10">
    <property type="entry name" value="Acid Proteases"/>
    <property type="match status" value="1"/>
</dbReference>
<dbReference type="NCBIfam" id="TIGR02281">
    <property type="entry name" value="clan_AA_DTGA"/>
    <property type="match status" value="1"/>
</dbReference>
<dbReference type="InterPro" id="IPR021109">
    <property type="entry name" value="Peptidase_aspartic_dom_sf"/>
</dbReference>
<keyword evidence="2" id="KW-1185">Reference proteome</keyword>
<dbReference type="SUPFAM" id="SSF50630">
    <property type="entry name" value="Acid proteases"/>
    <property type="match status" value="1"/>
</dbReference>
<dbReference type="InterPro" id="IPR001969">
    <property type="entry name" value="Aspartic_peptidase_AS"/>
</dbReference>
<reference evidence="1 2" key="1">
    <citation type="journal article" date="2018" name="ISME J.">
        <title>Endosymbiont genomes yield clues of tubeworm success.</title>
        <authorList>
            <person name="Li Y."/>
            <person name="Liles M.R."/>
            <person name="Halanych K.M."/>
        </authorList>
    </citation>
    <scope>NUCLEOTIDE SEQUENCE [LARGE SCALE GENOMIC DNA]</scope>
    <source>
        <strain evidence="1">A1462</strain>
    </source>
</reference>
<dbReference type="InterPro" id="IPR034122">
    <property type="entry name" value="Retropepsin-like_bacterial"/>
</dbReference>
<dbReference type="CDD" id="cd05483">
    <property type="entry name" value="retropepsin_like_bacteria"/>
    <property type="match status" value="1"/>
</dbReference>
<dbReference type="EMBL" id="QFXE01000008">
    <property type="protein sequence ID" value="RDH86850.1"/>
    <property type="molecule type" value="Genomic_DNA"/>
</dbReference>
<dbReference type="InterPro" id="IPR011969">
    <property type="entry name" value="Clan_AA_Asp_peptidase_C"/>
</dbReference>